<protein>
    <submittedName>
        <fullName evidence="3">3-dehydro-L-gulonate 2-dehydrogenase</fullName>
    </submittedName>
</protein>
<dbReference type="KEGG" id="pact:CA264_18075"/>
<dbReference type="SUPFAM" id="SSF89733">
    <property type="entry name" value="L-sulfolactate dehydrogenase-like"/>
    <property type="match status" value="1"/>
</dbReference>
<organism evidence="3 4">
    <name type="scientific">Pontibacter actiniarum</name>
    <dbReference type="NCBI Taxonomy" id="323450"/>
    <lineage>
        <taxon>Bacteria</taxon>
        <taxon>Pseudomonadati</taxon>
        <taxon>Bacteroidota</taxon>
        <taxon>Cytophagia</taxon>
        <taxon>Cytophagales</taxon>
        <taxon>Hymenobacteraceae</taxon>
        <taxon>Pontibacter</taxon>
    </lineage>
</organism>
<feature type="region of interest" description="Disordered" evidence="2">
    <location>
        <begin position="292"/>
        <end position="319"/>
    </location>
</feature>
<dbReference type="Proteomes" id="UP000266292">
    <property type="component" value="Chromosome"/>
</dbReference>
<proteinExistence type="predicted"/>
<dbReference type="Gene3D" id="1.10.1530.10">
    <property type="match status" value="1"/>
</dbReference>
<evidence type="ECO:0000313" key="4">
    <source>
        <dbReference type="Proteomes" id="UP000266292"/>
    </source>
</evidence>
<feature type="region of interest" description="Disordered" evidence="2">
    <location>
        <begin position="201"/>
        <end position="221"/>
    </location>
</feature>
<dbReference type="Gene3D" id="3.30.1370.60">
    <property type="entry name" value="Hypothetical oxidoreductase yiak, domain 2"/>
    <property type="match status" value="1"/>
</dbReference>
<sequence>MEQEKQARVSFEELRAQFKKVLLKNGFSEEKAALCAQVFAENSRDGVYSHGLNRFPVFVQMVKDGIISTDAEPEQINQHGVVEQWDGNMAPGVYVAIKATARAIELAKKNGMGCVAVRNTNHWMRGGTYGWQAADAGCICICATNSIANMPPFGGKDPRLGNNPLVIAVPRKEGHLVLDMAISQFSYGKMQEYELKGEQLPVDGGFDKEGNSTKDPGKIRESERPLPIGFWKGSGLSFMLDVLVASLSGGRNVAEVTKSGNEAGVSQFFLCLDAENVEEAILNSIVDYTKSSRPAEGKGDIRYPGEGTLNTRRENEKEGIPVSQEMWQKVQDLL</sequence>
<keyword evidence="1" id="KW-0560">Oxidoreductase</keyword>
<evidence type="ECO:0000256" key="1">
    <source>
        <dbReference type="ARBA" id="ARBA00023002"/>
    </source>
</evidence>
<dbReference type="InterPro" id="IPR043143">
    <property type="entry name" value="Mal/L-sulf/L-lact_DH-like_NADP"/>
</dbReference>
<dbReference type="InterPro" id="IPR036111">
    <property type="entry name" value="Mal/L-sulfo/L-lacto_DH-like_sf"/>
</dbReference>
<feature type="compositionally biased region" description="Basic and acidic residues" evidence="2">
    <location>
        <begin position="205"/>
        <end position="221"/>
    </location>
</feature>
<reference evidence="4" key="1">
    <citation type="submission" date="2017-05" db="EMBL/GenBank/DDBJ databases">
        <authorList>
            <person name="Ray J."/>
            <person name="Price M."/>
            <person name="Deutschbauer A."/>
        </authorList>
    </citation>
    <scope>NUCLEOTIDE SEQUENCE [LARGE SCALE GENOMIC DNA]</scope>
    <source>
        <strain evidence="4">DSM 19842</strain>
    </source>
</reference>
<dbReference type="OrthoDB" id="9769447at2"/>
<gene>
    <name evidence="3" type="ORF">CA264_18075</name>
</gene>
<dbReference type="GO" id="GO:0016491">
    <property type="term" value="F:oxidoreductase activity"/>
    <property type="evidence" value="ECO:0007669"/>
    <property type="project" value="UniProtKB-KW"/>
</dbReference>
<dbReference type="STRING" id="709015.GCA_000472485_03651"/>
<evidence type="ECO:0000256" key="2">
    <source>
        <dbReference type="SAM" id="MobiDB-lite"/>
    </source>
</evidence>
<dbReference type="RefSeq" id="WP_025608812.1">
    <property type="nucleotide sequence ID" value="NZ_CP021235.1"/>
</dbReference>
<evidence type="ECO:0000313" key="3">
    <source>
        <dbReference type="EMBL" id="ARS37182.1"/>
    </source>
</evidence>
<keyword evidence="4" id="KW-1185">Reference proteome</keyword>
<dbReference type="EMBL" id="CP021235">
    <property type="protein sequence ID" value="ARS37182.1"/>
    <property type="molecule type" value="Genomic_DNA"/>
</dbReference>
<dbReference type="InterPro" id="IPR043144">
    <property type="entry name" value="Mal/L-sulf/L-lact_DH-like_ah"/>
</dbReference>
<name>A0A1X9YWG7_9BACT</name>
<dbReference type="AlphaFoldDB" id="A0A1X9YWG7"/>
<accession>A0A1X9YWG7</accession>
<dbReference type="NCBIfam" id="NF009750">
    <property type="entry name" value="PRK13260.1"/>
    <property type="match status" value="1"/>
</dbReference>
<dbReference type="PANTHER" id="PTHR11091:SF3">
    <property type="entry name" value="2,3-DIKETO-L-GULONATE REDUCTASE"/>
    <property type="match status" value="1"/>
</dbReference>
<feature type="compositionally biased region" description="Basic and acidic residues" evidence="2">
    <location>
        <begin position="293"/>
        <end position="303"/>
    </location>
</feature>
<dbReference type="Pfam" id="PF02615">
    <property type="entry name" value="Ldh_2"/>
    <property type="match status" value="1"/>
</dbReference>
<dbReference type="PANTHER" id="PTHR11091">
    <property type="entry name" value="OXIDOREDUCTASE-RELATED"/>
    <property type="match status" value="1"/>
</dbReference>
<dbReference type="InterPro" id="IPR003767">
    <property type="entry name" value="Malate/L-lactate_DH-like"/>
</dbReference>